<accession>A0A0C9YYC6</accession>
<reference evidence="2" key="2">
    <citation type="submission" date="2015-01" db="EMBL/GenBank/DDBJ databases">
        <title>Evolutionary Origins and Diversification of the Mycorrhizal Mutualists.</title>
        <authorList>
            <consortium name="DOE Joint Genome Institute"/>
            <consortium name="Mycorrhizal Genomics Consortium"/>
            <person name="Kohler A."/>
            <person name="Kuo A."/>
            <person name="Nagy L.G."/>
            <person name="Floudas D."/>
            <person name="Copeland A."/>
            <person name="Barry K.W."/>
            <person name="Cichocki N."/>
            <person name="Veneault-Fourrey C."/>
            <person name="LaButti K."/>
            <person name="Lindquist E.A."/>
            <person name="Lipzen A."/>
            <person name="Lundell T."/>
            <person name="Morin E."/>
            <person name="Murat C."/>
            <person name="Riley R."/>
            <person name="Ohm R."/>
            <person name="Sun H."/>
            <person name="Tunlid A."/>
            <person name="Henrissat B."/>
            <person name="Grigoriev I.V."/>
            <person name="Hibbett D.S."/>
            <person name="Martin F."/>
        </authorList>
    </citation>
    <scope>NUCLEOTIDE SEQUENCE [LARGE SCALE GENOMIC DNA]</scope>
    <source>
        <strain evidence="2">441</strain>
    </source>
</reference>
<reference evidence="1 2" key="1">
    <citation type="submission" date="2014-04" db="EMBL/GenBank/DDBJ databases">
        <authorList>
            <consortium name="DOE Joint Genome Institute"/>
            <person name="Kuo A."/>
            <person name="Kohler A."/>
            <person name="Costa M.D."/>
            <person name="Nagy L.G."/>
            <person name="Floudas D."/>
            <person name="Copeland A."/>
            <person name="Barry K.W."/>
            <person name="Cichocki N."/>
            <person name="Veneault-Fourrey C."/>
            <person name="LaButti K."/>
            <person name="Lindquist E.A."/>
            <person name="Lipzen A."/>
            <person name="Lundell T."/>
            <person name="Morin E."/>
            <person name="Murat C."/>
            <person name="Sun H."/>
            <person name="Tunlid A."/>
            <person name="Henrissat B."/>
            <person name="Grigoriev I.V."/>
            <person name="Hibbett D.S."/>
            <person name="Martin F."/>
            <person name="Nordberg H.P."/>
            <person name="Cantor M.N."/>
            <person name="Hua S.X."/>
        </authorList>
    </citation>
    <scope>NUCLEOTIDE SEQUENCE [LARGE SCALE GENOMIC DNA]</scope>
    <source>
        <strain evidence="1 2">441</strain>
    </source>
</reference>
<organism evidence="1 2">
    <name type="scientific">Pisolithus microcarpus 441</name>
    <dbReference type="NCBI Taxonomy" id="765257"/>
    <lineage>
        <taxon>Eukaryota</taxon>
        <taxon>Fungi</taxon>
        <taxon>Dikarya</taxon>
        <taxon>Basidiomycota</taxon>
        <taxon>Agaricomycotina</taxon>
        <taxon>Agaricomycetes</taxon>
        <taxon>Agaricomycetidae</taxon>
        <taxon>Boletales</taxon>
        <taxon>Sclerodermatineae</taxon>
        <taxon>Pisolithaceae</taxon>
        <taxon>Pisolithus</taxon>
    </lineage>
</organism>
<sequence>MPFPGCTHALDLECLTGPVVGTRVSRCCVPASTFFSSRALGSSFHVIVQVRSAVSSDRCTPQPCP</sequence>
<gene>
    <name evidence="1" type="ORF">PISMIDRAFT_683762</name>
</gene>
<dbReference type="HOGENOM" id="CLU_2850543_0_0_1"/>
<evidence type="ECO:0000313" key="1">
    <source>
        <dbReference type="EMBL" id="KIK18904.1"/>
    </source>
</evidence>
<dbReference type="AlphaFoldDB" id="A0A0C9YYC6"/>
<protein>
    <submittedName>
        <fullName evidence="1">Unplaced genomic scaffold scaffold_111, whole genome shotgun sequence</fullName>
    </submittedName>
</protein>
<name>A0A0C9YYC6_9AGAM</name>
<evidence type="ECO:0000313" key="2">
    <source>
        <dbReference type="Proteomes" id="UP000054018"/>
    </source>
</evidence>
<dbReference type="EMBL" id="KN833795">
    <property type="protein sequence ID" value="KIK18904.1"/>
    <property type="molecule type" value="Genomic_DNA"/>
</dbReference>
<proteinExistence type="predicted"/>
<keyword evidence="2" id="KW-1185">Reference proteome</keyword>
<dbReference type="Proteomes" id="UP000054018">
    <property type="component" value="Unassembled WGS sequence"/>
</dbReference>